<dbReference type="Proteomes" id="UP000199068">
    <property type="component" value="Unassembled WGS sequence"/>
</dbReference>
<keyword evidence="2" id="KW-1185">Reference proteome</keyword>
<evidence type="ECO:0000313" key="2">
    <source>
        <dbReference type="Proteomes" id="UP000199068"/>
    </source>
</evidence>
<dbReference type="RefSeq" id="WP_092725118.1">
    <property type="nucleotide sequence ID" value="NZ_FNGW01000003.1"/>
</dbReference>
<evidence type="ECO:0000313" key="1">
    <source>
        <dbReference type="EMBL" id="SDL80198.1"/>
    </source>
</evidence>
<dbReference type="STRING" id="1121325.SAMN04515677_103435"/>
<organism evidence="1 2">
    <name type="scientific">Romboutsia lituseburensis DSM 797</name>
    <dbReference type="NCBI Taxonomy" id="1121325"/>
    <lineage>
        <taxon>Bacteria</taxon>
        <taxon>Bacillati</taxon>
        <taxon>Bacillota</taxon>
        <taxon>Clostridia</taxon>
        <taxon>Peptostreptococcales</taxon>
        <taxon>Peptostreptococcaceae</taxon>
        <taxon>Romboutsia</taxon>
    </lineage>
</organism>
<protein>
    <submittedName>
        <fullName evidence="1">Uncharacterized protein</fullName>
    </submittedName>
</protein>
<dbReference type="AlphaFoldDB" id="A0A1G9N130"/>
<proteinExistence type="predicted"/>
<sequence>MCLYSYNNKFQTNTILNDEEYELLSKIYKCIEENDNENAQKLTQQLISIQTSKENIETLQDAMNSLK</sequence>
<accession>A0A1G9N130</accession>
<reference evidence="1 2" key="1">
    <citation type="submission" date="2016-10" db="EMBL/GenBank/DDBJ databases">
        <authorList>
            <person name="de Groot N.N."/>
        </authorList>
    </citation>
    <scope>NUCLEOTIDE SEQUENCE [LARGE SCALE GENOMIC DNA]</scope>
    <source>
        <strain evidence="1 2">DSM 797</strain>
    </source>
</reference>
<name>A0A1G9N130_9FIRM</name>
<gene>
    <name evidence="1" type="ORF">SAMN04515677_103435</name>
</gene>
<dbReference type="EMBL" id="FNGW01000003">
    <property type="protein sequence ID" value="SDL80198.1"/>
    <property type="molecule type" value="Genomic_DNA"/>
</dbReference>